<evidence type="ECO:0000256" key="2">
    <source>
        <dbReference type="SAM" id="MobiDB-lite"/>
    </source>
</evidence>
<feature type="compositionally biased region" description="Basic and acidic residues" evidence="2">
    <location>
        <begin position="275"/>
        <end position="287"/>
    </location>
</feature>
<feature type="domain" description="RING-type" evidence="3">
    <location>
        <begin position="91"/>
        <end position="132"/>
    </location>
</feature>
<dbReference type="PANTHER" id="PTHR31315">
    <property type="entry name" value="PROTEIN SIP5"/>
    <property type="match status" value="1"/>
</dbReference>
<keyword evidence="1" id="KW-0862">Zinc</keyword>
<dbReference type="PROSITE" id="PS50089">
    <property type="entry name" value="ZF_RING_2"/>
    <property type="match status" value="1"/>
</dbReference>
<dbReference type="PANTHER" id="PTHR31315:SF1">
    <property type="entry name" value="PROTEIN SIP5"/>
    <property type="match status" value="1"/>
</dbReference>
<evidence type="ECO:0000259" key="3">
    <source>
        <dbReference type="PROSITE" id="PS50089"/>
    </source>
</evidence>
<reference evidence="4" key="1">
    <citation type="submission" date="2021-01" db="EMBL/GenBank/DDBJ databases">
        <authorList>
            <person name="Corre E."/>
            <person name="Pelletier E."/>
            <person name="Niang G."/>
            <person name="Scheremetjew M."/>
            <person name="Finn R."/>
            <person name="Kale V."/>
            <person name="Holt S."/>
            <person name="Cochrane G."/>
            <person name="Meng A."/>
            <person name="Brown T."/>
            <person name="Cohen L."/>
        </authorList>
    </citation>
    <scope>NUCLEOTIDE SEQUENCE</scope>
    <source>
        <strain evidence="4">GSBS06</strain>
    </source>
</reference>
<accession>A0A7S3PNQ8</accession>
<name>A0A7S3PNQ8_9STRA</name>
<keyword evidence="1" id="KW-0863">Zinc-finger</keyword>
<dbReference type="AlphaFoldDB" id="A0A7S3PNQ8"/>
<dbReference type="InterPro" id="IPR001841">
    <property type="entry name" value="Znf_RING"/>
</dbReference>
<keyword evidence="1" id="KW-0479">Metal-binding</keyword>
<dbReference type="EMBL" id="HBIN01020002">
    <property type="protein sequence ID" value="CAE0445244.1"/>
    <property type="molecule type" value="Transcribed_RNA"/>
</dbReference>
<dbReference type="InterPro" id="IPR039301">
    <property type="entry name" value="Sip5/DA2"/>
</dbReference>
<evidence type="ECO:0000313" key="4">
    <source>
        <dbReference type="EMBL" id="CAE0445244.1"/>
    </source>
</evidence>
<proteinExistence type="predicted"/>
<gene>
    <name evidence="4" type="ORF">ASTO00021_LOCUS15263</name>
</gene>
<feature type="region of interest" description="Disordered" evidence="2">
    <location>
        <begin position="210"/>
        <end position="229"/>
    </location>
</feature>
<evidence type="ECO:0000256" key="1">
    <source>
        <dbReference type="PROSITE-ProRule" id="PRU00175"/>
    </source>
</evidence>
<dbReference type="GO" id="GO:0005737">
    <property type="term" value="C:cytoplasm"/>
    <property type="evidence" value="ECO:0007669"/>
    <property type="project" value="TreeGrafter"/>
</dbReference>
<sequence length="346" mass="38914">MFATKGFSYLSNLGKELKNLSQKIAGISRNRFSKGESGKEKGEDVLCKPTGLYTDCKWDEKHVRRMVIEKKIAPRWPGSDNEDFIKCSDECPICFLFYPSVNVTNCCSQLICTECYLQLQTPSKEENLCPFCCKRFTVTFSGPRSEHTIRKERKETEETLELQLGKENVENLRRLDNGSIDEIETASTKMKHKAEQEAARQSMVVEYERAAKPLSPNGPNRRDSSPTFSTINGYYPQALEDMMILEAIRNSLADQGSPRSANRDNDNDNENDNENENKIEEEIKHDQQTGTIITDTRNENGNGVTPHAQASIKTQAVAPAGEKSQKNTESATVKCPLKQVDVNVGN</sequence>
<feature type="compositionally biased region" description="Polar residues" evidence="2">
    <location>
        <begin position="288"/>
        <end position="303"/>
    </location>
</feature>
<protein>
    <recommendedName>
        <fullName evidence="3">RING-type domain-containing protein</fullName>
    </recommendedName>
</protein>
<feature type="region of interest" description="Disordered" evidence="2">
    <location>
        <begin position="254"/>
        <end position="332"/>
    </location>
</feature>
<dbReference type="GO" id="GO:0008270">
    <property type="term" value="F:zinc ion binding"/>
    <property type="evidence" value="ECO:0007669"/>
    <property type="project" value="UniProtKB-KW"/>
</dbReference>
<organism evidence="4">
    <name type="scientific">Aplanochytrium stocchinoi</name>
    <dbReference type="NCBI Taxonomy" id="215587"/>
    <lineage>
        <taxon>Eukaryota</taxon>
        <taxon>Sar</taxon>
        <taxon>Stramenopiles</taxon>
        <taxon>Bigyra</taxon>
        <taxon>Labyrinthulomycetes</taxon>
        <taxon>Thraustochytrida</taxon>
        <taxon>Thraustochytriidae</taxon>
        <taxon>Aplanochytrium</taxon>
    </lineage>
</organism>